<gene>
    <name evidence="1" type="ORF">MILVUS5_LOCUS18543</name>
</gene>
<comment type="caution">
    <text evidence="1">The sequence shown here is derived from an EMBL/GenBank/DDBJ whole genome shotgun (WGS) entry which is preliminary data.</text>
</comment>
<evidence type="ECO:0000313" key="2">
    <source>
        <dbReference type="Proteomes" id="UP001177021"/>
    </source>
</evidence>
<protein>
    <submittedName>
        <fullName evidence="1">Uncharacterized protein</fullName>
    </submittedName>
</protein>
<dbReference type="Proteomes" id="UP001177021">
    <property type="component" value="Unassembled WGS sequence"/>
</dbReference>
<reference evidence="1" key="1">
    <citation type="submission" date="2023-10" db="EMBL/GenBank/DDBJ databases">
        <authorList>
            <person name="Rodriguez Cubillos JULIANA M."/>
            <person name="De Vega J."/>
        </authorList>
    </citation>
    <scope>NUCLEOTIDE SEQUENCE</scope>
</reference>
<name>A0ACB0K3T6_TRIPR</name>
<sequence>MRCKEERSRHIWNDVLVTVLVEMHMKQGHISCAHGVVVWKALIGMYGRKGECEYAFEMIFFYSSVLTRQWDPGKFNVFLSKAAYEFCWRIVFISHGACIHIVVEPYDLALWNTVIWGLLNFVFDRGKLDGCKISTLRTRLFEGVGIDRDLTVKVGLDFGPRLRCDEVA</sequence>
<dbReference type="EMBL" id="CASHSV030000109">
    <property type="protein sequence ID" value="CAJ2650789.1"/>
    <property type="molecule type" value="Genomic_DNA"/>
</dbReference>
<evidence type="ECO:0000313" key="1">
    <source>
        <dbReference type="EMBL" id="CAJ2650789.1"/>
    </source>
</evidence>
<keyword evidence="2" id="KW-1185">Reference proteome</keyword>
<organism evidence="1 2">
    <name type="scientific">Trifolium pratense</name>
    <name type="common">Red clover</name>
    <dbReference type="NCBI Taxonomy" id="57577"/>
    <lineage>
        <taxon>Eukaryota</taxon>
        <taxon>Viridiplantae</taxon>
        <taxon>Streptophyta</taxon>
        <taxon>Embryophyta</taxon>
        <taxon>Tracheophyta</taxon>
        <taxon>Spermatophyta</taxon>
        <taxon>Magnoliopsida</taxon>
        <taxon>eudicotyledons</taxon>
        <taxon>Gunneridae</taxon>
        <taxon>Pentapetalae</taxon>
        <taxon>rosids</taxon>
        <taxon>fabids</taxon>
        <taxon>Fabales</taxon>
        <taxon>Fabaceae</taxon>
        <taxon>Papilionoideae</taxon>
        <taxon>50 kb inversion clade</taxon>
        <taxon>NPAAA clade</taxon>
        <taxon>Hologalegina</taxon>
        <taxon>IRL clade</taxon>
        <taxon>Trifolieae</taxon>
        <taxon>Trifolium</taxon>
    </lineage>
</organism>
<accession>A0ACB0K3T6</accession>
<proteinExistence type="predicted"/>